<dbReference type="EMBL" id="PZKG01000007">
    <property type="protein sequence ID" value="PTE23264.1"/>
    <property type="molecule type" value="Genomic_DNA"/>
</dbReference>
<organism evidence="3 4">
    <name type="scientific">Cereibacter changlensis JA139</name>
    <dbReference type="NCBI Taxonomy" id="1188249"/>
    <lineage>
        <taxon>Bacteria</taxon>
        <taxon>Pseudomonadati</taxon>
        <taxon>Pseudomonadota</taxon>
        <taxon>Alphaproteobacteria</taxon>
        <taxon>Rhodobacterales</taxon>
        <taxon>Paracoccaceae</taxon>
        <taxon>Cereibacter</taxon>
    </lineage>
</organism>
<dbReference type="AlphaFoldDB" id="A0A2T4JZD2"/>
<gene>
    <name evidence="3" type="ORF">C5F48_02720</name>
</gene>
<feature type="region of interest" description="Disordered" evidence="1">
    <location>
        <begin position="42"/>
        <end position="61"/>
    </location>
</feature>
<comment type="caution">
    <text evidence="3">The sequence shown here is derived from an EMBL/GenBank/DDBJ whole genome shotgun (WGS) entry which is preliminary data.</text>
</comment>
<feature type="transmembrane region" description="Helical" evidence="2">
    <location>
        <begin position="16"/>
        <end position="37"/>
    </location>
</feature>
<dbReference type="RefSeq" id="WP_107662372.1">
    <property type="nucleotide sequence ID" value="NZ_PZKG01000007.1"/>
</dbReference>
<keyword evidence="4" id="KW-1185">Reference proteome</keyword>
<evidence type="ECO:0000256" key="1">
    <source>
        <dbReference type="SAM" id="MobiDB-lite"/>
    </source>
</evidence>
<protein>
    <submittedName>
        <fullName evidence="3">Uncharacterized protein</fullName>
    </submittedName>
</protein>
<keyword evidence="2" id="KW-0812">Transmembrane</keyword>
<dbReference type="Proteomes" id="UP000241010">
    <property type="component" value="Unassembled WGS sequence"/>
</dbReference>
<evidence type="ECO:0000256" key="2">
    <source>
        <dbReference type="SAM" id="Phobius"/>
    </source>
</evidence>
<keyword evidence="2" id="KW-1133">Transmembrane helix</keyword>
<accession>A0A2T4JZD2</accession>
<keyword evidence="2" id="KW-0472">Membrane</keyword>
<name>A0A2T4JZD2_9RHOB</name>
<evidence type="ECO:0000313" key="4">
    <source>
        <dbReference type="Proteomes" id="UP000241010"/>
    </source>
</evidence>
<proteinExistence type="predicted"/>
<evidence type="ECO:0000313" key="3">
    <source>
        <dbReference type="EMBL" id="PTE23264.1"/>
    </source>
</evidence>
<sequence>MHTLALKPQSFSIRPVLAWFGTVFAVIDAAIAVSAAAESHRKPKERDLRTLGINPAQYPTF</sequence>
<reference evidence="3 4" key="1">
    <citation type="submission" date="2018-03" db="EMBL/GenBank/DDBJ databases">
        <title>Cereibacter changlensis.</title>
        <authorList>
            <person name="Meyer T.E."/>
            <person name="Miller S."/>
            <person name="Lodha T."/>
            <person name="Gandham S."/>
            <person name="Chintalapati S."/>
            <person name="Chintalapati V.R."/>
        </authorList>
    </citation>
    <scope>NUCLEOTIDE SEQUENCE [LARGE SCALE GENOMIC DNA]</scope>
    <source>
        <strain evidence="3 4">JA139</strain>
    </source>
</reference>